<dbReference type="Gene3D" id="1.20.1720.10">
    <property type="entry name" value="Multidrug resistance protein D"/>
    <property type="match status" value="1"/>
</dbReference>
<evidence type="ECO:0000256" key="7">
    <source>
        <dbReference type="SAM" id="Phobius"/>
    </source>
</evidence>
<feature type="transmembrane region" description="Helical" evidence="7">
    <location>
        <begin position="253"/>
        <end position="272"/>
    </location>
</feature>
<evidence type="ECO:0000256" key="6">
    <source>
        <dbReference type="SAM" id="MobiDB-lite"/>
    </source>
</evidence>
<sequence length="605" mass="65882">MADPYQTNSHKQTLSLHERPSSVIVNSIEAAEDQNVKQDHRPDTTAAIPRTNAKQLQSENETSRMNENPVSPSSPSQTLIPIPTSTLTITQQIIITFTLTSTCILTSSAAQMLNIALPLIKTELHMEESDLQWVLSSYNLSIGCLLLFCGRIADIYGKKKVLLVGLTVLTVFFIIGGFMQNGSGLIVTRALTGCGAAMTIPSSTGIIAELFSGKARSRVFACFSAGFSIGGILGLLIGALFVSYVRYTWRSCFFFAAGLGLLGVVLVLFTVPKDIPTIDDENKSVDWLGAALITIGLVCFLFAISDAQAAPQGWKTGYIIALLIVGISMIISFFFWEHYIASVLKKPPLMRLALWTRANGRLAILFITGFLGQTGFMACLYNATLLFQEVQKTGSVGAMLRFLPLEISGIICTIVVVIVIHKIPAYWLIVTGLLATGFGNMCFALTEEHTNYWRLPFNGMWLIVLGVDLFFPTALIYVAALSLPDEYSVASGLFQTVLRIGITVGLSSASIIFNARRNHALQQGKSENEAYLKGLQSSFWLSAAACWFGAILAAIVLRGLGVFGKEIKADPEFEATKEGEKPEQGEQLDGNNLQSVGRREKIEKV</sequence>
<dbReference type="PANTHER" id="PTHR42718:SF9">
    <property type="entry name" value="MAJOR FACILITATOR SUPERFAMILY MULTIDRUG TRANSPORTER MFSC"/>
    <property type="match status" value="1"/>
</dbReference>
<keyword evidence="3 7" id="KW-0812">Transmembrane</keyword>
<organism evidence="9 10">
    <name type="scientific">Kwoniella shivajii</name>
    <dbReference type="NCBI Taxonomy" id="564305"/>
    <lineage>
        <taxon>Eukaryota</taxon>
        <taxon>Fungi</taxon>
        <taxon>Dikarya</taxon>
        <taxon>Basidiomycota</taxon>
        <taxon>Agaricomycotina</taxon>
        <taxon>Tremellomycetes</taxon>
        <taxon>Tremellales</taxon>
        <taxon>Cryptococcaceae</taxon>
        <taxon>Kwoniella</taxon>
    </lineage>
</organism>
<feature type="transmembrane region" description="Helical" evidence="7">
    <location>
        <begin position="362"/>
        <end position="387"/>
    </location>
</feature>
<gene>
    <name evidence="9" type="ORF">IL334_007200</name>
</gene>
<feature type="region of interest" description="Disordered" evidence="6">
    <location>
        <begin position="573"/>
        <end position="605"/>
    </location>
</feature>
<comment type="subcellular location">
    <subcellularLocation>
        <location evidence="1">Membrane</location>
        <topology evidence="1">Multi-pass membrane protein</topology>
    </subcellularLocation>
</comment>
<dbReference type="PROSITE" id="PS50850">
    <property type="entry name" value="MFS"/>
    <property type="match status" value="1"/>
</dbReference>
<accession>A0ABZ1DA54</accession>
<evidence type="ECO:0000256" key="5">
    <source>
        <dbReference type="ARBA" id="ARBA00023136"/>
    </source>
</evidence>
<feature type="compositionally biased region" description="Basic and acidic residues" evidence="6">
    <location>
        <begin position="34"/>
        <end position="43"/>
    </location>
</feature>
<evidence type="ECO:0000259" key="8">
    <source>
        <dbReference type="PROSITE" id="PS50850"/>
    </source>
</evidence>
<dbReference type="EMBL" id="CP141890">
    <property type="protein sequence ID" value="WRT70205.1"/>
    <property type="molecule type" value="Genomic_DNA"/>
</dbReference>
<feature type="compositionally biased region" description="Polar residues" evidence="6">
    <location>
        <begin position="1"/>
        <end position="15"/>
    </location>
</feature>
<feature type="compositionally biased region" description="Polar residues" evidence="6">
    <location>
        <begin position="52"/>
        <end position="76"/>
    </location>
</feature>
<dbReference type="InterPro" id="IPR020846">
    <property type="entry name" value="MFS_dom"/>
</dbReference>
<evidence type="ECO:0000256" key="3">
    <source>
        <dbReference type="ARBA" id="ARBA00022692"/>
    </source>
</evidence>
<feature type="transmembrane region" description="Helical" evidence="7">
    <location>
        <begin position="161"/>
        <end position="180"/>
    </location>
</feature>
<dbReference type="InterPro" id="IPR036259">
    <property type="entry name" value="MFS_trans_sf"/>
</dbReference>
<reference evidence="9 10" key="1">
    <citation type="submission" date="2024-01" db="EMBL/GenBank/DDBJ databases">
        <title>Comparative genomics of Cryptococcus and Kwoniella reveals pathogenesis evolution and contrasting modes of karyotype evolution via chromosome fusion or intercentromeric recombination.</title>
        <authorList>
            <person name="Coelho M.A."/>
            <person name="David-Palma M."/>
            <person name="Shea T."/>
            <person name="Bowers K."/>
            <person name="McGinley-Smith S."/>
            <person name="Mohammad A.W."/>
            <person name="Gnirke A."/>
            <person name="Yurkov A.M."/>
            <person name="Nowrousian M."/>
            <person name="Sun S."/>
            <person name="Cuomo C.A."/>
            <person name="Heitman J."/>
        </authorList>
    </citation>
    <scope>NUCLEOTIDE SEQUENCE [LARGE SCALE GENOMIC DNA]</scope>
    <source>
        <strain evidence="9">CBS 11374</strain>
    </source>
</reference>
<feature type="region of interest" description="Disordered" evidence="6">
    <location>
        <begin position="1"/>
        <end position="77"/>
    </location>
</feature>
<feature type="transmembrane region" description="Helical" evidence="7">
    <location>
        <begin position="458"/>
        <end position="480"/>
    </location>
</feature>
<dbReference type="Pfam" id="PF07690">
    <property type="entry name" value="MFS_1"/>
    <property type="match status" value="1"/>
</dbReference>
<dbReference type="InterPro" id="IPR011701">
    <property type="entry name" value="MFS"/>
</dbReference>
<evidence type="ECO:0000313" key="9">
    <source>
        <dbReference type="EMBL" id="WRT70205.1"/>
    </source>
</evidence>
<feature type="transmembrane region" description="Helical" evidence="7">
    <location>
        <begin position="426"/>
        <end position="446"/>
    </location>
</feature>
<proteinExistence type="predicted"/>
<keyword evidence="2" id="KW-0813">Transport</keyword>
<dbReference type="GeneID" id="87959330"/>
<feature type="transmembrane region" description="Helical" evidence="7">
    <location>
        <begin position="131"/>
        <end position="149"/>
    </location>
</feature>
<dbReference type="Proteomes" id="UP001329825">
    <property type="component" value="Chromosome 10"/>
</dbReference>
<feature type="transmembrane region" description="Helical" evidence="7">
    <location>
        <begin position="93"/>
        <end position="119"/>
    </location>
</feature>
<evidence type="ECO:0000313" key="10">
    <source>
        <dbReference type="Proteomes" id="UP001329825"/>
    </source>
</evidence>
<feature type="transmembrane region" description="Helical" evidence="7">
    <location>
        <begin position="539"/>
        <end position="560"/>
    </location>
</feature>
<feature type="transmembrane region" description="Helical" evidence="7">
    <location>
        <begin position="399"/>
        <end position="419"/>
    </location>
</feature>
<feature type="transmembrane region" description="Helical" evidence="7">
    <location>
        <begin position="492"/>
        <end position="513"/>
    </location>
</feature>
<feature type="transmembrane region" description="Helical" evidence="7">
    <location>
        <begin position="220"/>
        <end position="247"/>
    </location>
</feature>
<evidence type="ECO:0000256" key="1">
    <source>
        <dbReference type="ARBA" id="ARBA00004141"/>
    </source>
</evidence>
<dbReference type="RefSeq" id="XP_062794944.1">
    <property type="nucleotide sequence ID" value="XM_062938893.1"/>
</dbReference>
<evidence type="ECO:0000256" key="4">
    <source>
        <dbReference type="ARBA" id="ARBA00022989"/>
    </source>
</evidence>
<feature type="transmembrane region" description="Helical" evidence="7">
    <location>
        <begin position="317"/>
        <end position="341"/>
    </location>
</feature>
<keyword evidence="5 7" id="KW-0472">Membrane</keyword>
<dbReference type="Gene3D" id="1.20.1250.20">
    <property type="entry name" value="MFS general substrate transporter like domains"/>
    <property type="match status" value="1"/>
</dbReference>
<feature type="compositionally biased region" description="Basic and acidic residues" evidence="6">
    <location>
        <begin position="573"/>
        <end position="584"/>
    </location>
</feature>
<evidence type="ECO:0000256" key="2">
    <source>
        <dbReference type="ARBA" id="ARBA00022448"/>
    </source>
</evidence>
<feature type="transmembrane region" description="Helical" evidence="7">
    <location>
        <begin position="284"/>
        <end position="305"/>
    </location>
</feature>
<feature type="domain" description="Major facilitator superfamily (MFS) profile" evidence="8">
    <location>
        <begin position="95"/>
        <end position="561"/>
    </location>
</feature>
<protein>
    <recommendedName>
        <fullName evidence="8">Major facilitator superfamily (MFS) profile domain-containing protein</fullName>
    </recommendedName>
</protein>
<name>A0ABZ1DA54_9TREE</name>
<keyword evidence="10" id="KW-1185">Reference proteome</keyword>
<keyword evidence="4 7" id="KW-1133">Transmembrane helix</keyword>
<dbReference type="SUPFAM" id="SSF103473">
    <property type="entry name" value="MFS general substrate transporter"/>
    <property type="match status" value="2"/>
</dbReference>
<dbReference type="PANTHER" id="PTHR42718">
    <property type="entry name" value="MAJOR FACILITATOR SUPERFAMILY MULTIDRUG TRANSPORTER MFSC"/>
    <property type="match status" value="1"/>
</dbReference>